<keyword evidence="2" id="KW-0285">Flavoprotein</keyword>
<sequence>MRQSATLPWLYAIFASIGNGKVITADHESCCDACVLLSESLSVEITGTNVSDIGHDPIVANQTSVQSLFWAQQQQSARPACLVHIRSTEDVAAVVSVSRATSCPFAVRGGGHSDIPGASNIEGGITVNMAGLSNVTLDETEGLVRVGAGAKWGDVYKELDKVNKTVVGGRLTGVGVGGLLLGGGLSHFSGMHGWACDNVRNFELVLANGSLAIASESSNPDLYRALRGGGNSFGVVTRFDLDVFQQGPMWGGLHVWPLLPSVTSAVTRGFVQFAHDAPTDPHVSLFAGLGYKQGSFAWAVGQYDALGRVEPPIFTQFKDNIDVYGSAKIVSTARVTSLSDLADELNQSEPAGIRSRFTTATFTADVELLAHMVDVFVEQVQKALDSGLQEDQRFAPMLGIQPLTQNLLKAQATRGGNVMGLHDDQAPLIVCSFGWEWSHESDDTTVIAGIESVLEQSVSAAKKRDLYHPFKYMNYAAKDQDPIRSYGDDNIEFLRRVRDVYDADGVFTTLVPGGHKMN</sequence>
<comment type="caution">
    <text evidence="6">The sequence shown here is derived from an EMBL/GenBank/DDBJ whole genome shotgun (WGS) entry which is preliminary data.</text>
</comment>
<dbReference type="InterPro" id="IPR006094">
    <property type="entry name" value="Oxid_FAD_bind_N"/>
</dbReference>
<evidence type="ECO:0000256" key="4">
    <source>
        <dbReference type="ARBA" id="ARBA00023002"/>
    </source>
</evidence>
<evidence type="ECO:0000256" key="3">
    <source>
        <dbReference type="ARBA" id="ARBA00022827"/>
    </source>
</evidence>
<keyword evidence="4" id="KW-0560">Oxidoreductase</keyword>
<evidence type="ECO:0000313" key="6">
    <source>
        <dbReference type="EMBL" id="KAL1796231.1"/>
    </source>
</evidence>
<name>A0ABR3UIC1_9PLEO</name>
<keyword evidence="3" id="KW-0274">FAD</keyword>
<dbReference type="InterPro" id="IPR050416">
    <property type="entry name" value="FAD-linked_Oxidoreductase"/>
</dbReference>
<dbReference type="PANTHER" id="PTHR42973">
    <property type="entry name" value="BINDING OXIDOREDUCTASE, PUTATIVE (AFU_ORTHOLOGUE AFUA_1G17690)-RELATED"/>
    <property type="match status" value="1"/>
</dbReference>
<dbReference type="Gene3D" id="3.30.465.10">
    <property type="match status" value="1"/>
</dbReference>
<evidence type="ECO:0000313" key="7">
    <source>
        <dbReference type="Proteomes" id="UP001578633"/>
    </source>
</evidence>
<dbReference type="InterPro" id="IPR036318">
    <property type="entry name" value="FAD-bd_PCMH-like_sf"/>
</dbReference>
<dbReference type="RefSeq" id="XP_069306815.1">
    <property type="nucleotide sequence ID" value="XM_069451760.1"/>
</dbReference>
<gene>
    <name evidence="6" type="ORF">ACET3X_004771</name>
</gene>
<feature type="domain" description="FAD-binding PCMH-type" evidence="5">
    <location>
        <begin position="75"/>
        <end position="246"/>
    </location>
</feature>
<dbReference type="Proteomes" id="UP001578633">
    <property type="component" value="Chromosome 4"/>
</dbReference>
<evidence type="ECO:0000256" key="2">
    <source>
        <dbReference type="ARBA" id="ARBA00022630"/>
    </source>
</evidence>
<accession>A0ABR3UIC1</accession>
<dbReference type="SUPFAM" id="SSF56176">
    <property type="entry name" value="FAD-binding/transporter-associated domain-like"/>
    <property type="match status" value="1"/>
</dbReference>
<keyword evidence="7" id="KW-1185">Reference proteome</keyword>
<dbReference type="GeneID" id="96085093"/>
<proteinExistence type="inferred from homology"/>
<dbReference type="Pfam" id="PF01565">
    <property type="entry name" value="FAD_binding_4"/>
    <property type="match status" value="1"/>
</dbReference>
<protein>
    <recommendedName>
        <fullName evidence="5">FAD-binding PCMH-type domain-containing protein</fullName>
    </recommendedName>
</protein>
<comment type="similarity">
    <text evidence="1">Belongs to the oxygen-dependent FAD-linked oxidoreductase family.</text>
</comment>
<dbReference type="EMBL" id="JBHGVX010000004">
    <property type="protein sequence ID" value="KAL1796231.1"/>
    <property type="molecule type" value="Genomic_DNA"/>
</dbReference>
<evidence type="ECO:0000256" key="1">
    <source>
        <dbReference type="ARBA" id="ARBA00005466"/>
    </source>
</evidence>
<dbReference type="InterPro" id="IPR016169">
    <property type="entry name" value="FAD-bd_PCMH_sub2"/>
</dbReference>
<dbReference type="PANTHER" id="PTHR42973:SF54">
    <property type="entry name" value="FAD-BINDING PCMH-TYPE DOMAIN-CONTAINING PROTEIN"/>
    <property type="match status" value="1"/>
</dbReference>
<reference evidence="6 7" key="1">
    <citation type="submission" date="2024-09" db="EMBL/GenBank/DDBJ databases">
        <title>T2T genomes of carrot and Alternaria dauci and their utility for understanding host-pathogen interaction during carrot leaf blight disease.</title>
        <authorList>
            <person name="Liu W."/>
            <person name="Xu S."/>
            <person name="Ou C."/>
            <person name="Liu X."/>
            <person name="Zhuang F."/>
            <person name="Deng X.W."/>
        </authorList>
    </citation>
    <scope>NUCLEOTIDE SEQUENCE [LARGE SCALE GENOMIC DNA]</scope>
    <source>
        <strain evidence="6 7">A2016</strain>
    </source>
</reference>
<dbReference type="InterPro" id="IPR016166">
    <property type="entry name" value="FAD-bd_PCMH"/>
</dbReference>
<evidence type="ECO:0000259" key="5">
    <source>
        <dbReference type="PROSITE" id="PS51387"/>
    </source>
</evidence>
<dbReference type="PROSITE" id="PS51387">
    <property type="entry name" value="FAD_PCMH"/>
    <property type="match status" value="1"/>
</dbReference>
<organism evidence="6 7">
    <name type="scientific">Alternaria dauci</name>
    <dbReference type="NCBI Taxonomy" id="48095"/>
    <lineage>
        <taxon>Eukaryota</taxon>
        <taxon>Fungi</taxon>
        <taxon>Dikarya</taxon>
        <taxon>Ascomycota</taxon>
        <taxon>Pezizomycotina</taxon>
        <taxon>Dothideomycetes</taxon>
        <taxon>Pleosporomycetidae</taxon>
        <taxon>Pleosporales</taxon>
        <taxon>Pleosporineae</taxon>
        <taxon>Pleosporaceae</taxon>
        <taxon>Alternaria</taxon>
        <taxon>Alternaria sect. Porri</taxon>
    </lineage>
</organism>